<dbReference type="InterPro" id="IPR050147">
    <property type="entry name" value="Ser/Thr_Dehydratase"/>
</dbReference>
<evidence type="ECO:0000259" key="9">
    <source>
        <dbReference type="Pfam" id="PF00291"/>
    </source>
</evidence>
<dbReference type="InterPro" id="IPR036052">
    <property type="entry name" value="TrpB-like_PALP_sf"/>
</dbReference>
<name>A0A935CDL8_9MICO</name>
<dbReference type="Pfam" id="PF00291">
    <property type="entry name" value="PALP"/>
    <property type="match status" value="1"/>
</dbReference>
<comment type="caution">
    <text evidence="10">The sequence shown here is derived from an EMBL/GenBank/DDBJ whole genome shotgun (WGS) entry which is preliminary data.</text>
</comment>
<feature type="domain" description="Tryptophan synthase beta chain-like PALP" evidence="9">
    <location>
        <begin position="63"/>
        <end position="343"/>
    </location>
</feature>
<dbReference type="Gene3D" id="3.40.50.1100">
    <property type="match status" value="2"/>
</dbReference>
<evidence type="ECO:0000256" key="1">
    <source>
        <dbReference type="ARBA" id="ARBA00001274"/>
    </source>
</evidence>
<evidence type="ECO:0000256" key="7">
    <source>
        <dbReference type="ARBA" id="ARBA00025527"/>
    </source>
</evidence>
<dbReference type="InterPro" id="IPR001926">
    <property type="entry name" value="TrpB-like_PALP"/>
</dbReference>
<evidence type="ECO:0000256" key="3">
    <source>
        <dbReference type="ARBA" id="ARBA00010869"/>
    </source>
</evidence>
<keyword evidence="6" id="KW-0456">Lyase</keyword>
<evidence type="ECO:0000313" key="10">
    <source>
        <dbReference type="EMBL" id="MBK6300575.1"/>
    </source>
</evidence>
<protein>
    <recommendedName>
        <fullName evidence="4">threonine ammonia-lyase</fullName>
        <ecNumber evidence="4">4.3.1.19</ecNumber>
    </recommendedName>
    <alternativeName>
        <fullName evidence="8">Threonine deaminase</fullName>
    </alternativeName>
</protein>
<dbReference type="AlphaFoldDB" id="A0A935CDL8"/>
<dbReference type="FunFam" id="3.40.50.1100:FF:000005">
    <property type="entry name" value="Threonine dehydratase catabolic"/>
    <property type="match status" value="1"/>
</dbReference>
<dbReference type="GO" id="GO:0009097">
    <property type="term" value="P:isoleucine biosynthetic process"/>
    <property type="evidence" value="ECO:0007669"/>
    <property type="project" value="TreeGrafter"/>
</dbReference>
<comment type="function">
    <text evidence="7">Catalyzes the anaerobic formation of alpha-ketobutyrate and ammonia from threonine in a two-step reaction. The first step involved a dehydration of threonine and a production of enamine intermediates (aminocrotonate), which tautomerizes to its imine form (iminobutyrate). Both intermediates are unstable and short-lived. The second step is the nonenzymatic hydrolysis of the enamine/imine intermediates to form 2-ketobutyrate and free ammonia. In the low water environment of the cell, the second step is accelerated by RidA.</text>
</comment>
<organism evidence="10 11">
    <name type="scientific">Candidatus Phosphoribacter hodrii</name>
    <dbReference type="NCBI Taxonomy" id="2953743"/>
    <lineage>
        <taxon>Bacteria</taxon>
        <taxon>Bacillati</taxon>
        <taxon>Actinomycetota</taxon>
        <taxon>Actinomycetes</taxon>
        <taxon>Micrococcales</taxon>
        <taxon>Dermatophilaceae</taxon>
        <taxon>Candidatus Phosphoribacter</taxon>
    </lineage>
</organism>
<evidence type="ECO:0000256" key="5">
    <source>
        <dbReference type="ARBA" id="ARBA00022898"/>
    </source>
</evidence>
<gene>
    <name evidence="10" type="ORF">IPF40_05825</name>
</gene>
<comment type="cofactor">
    <cofactor evidence="2">
        <name>pyridoxal 5'-phosphate</name>
        <dbReference type="ChEBI" id="CHEBI:597326"/>
    </cofactor>
</comment>
<dbReference type="EC" id="4.3.1.19" evidence="4"/>
<dbReference type="GO" id="GO:0004794">
    <property type="term" value="F:threonine deaminase activity"/>
    <property type="evidence" value="ECO:0007669"/>
    <property type="project" value="UniProtKB-EC"/>
</dbReference>
<dbReference type="GO" id="GO:0006567">
    <property type="term" value="P:L-threonine catabolic process"/>
    <property type="evidence" value="ECO:0007669"/>
    <property type="project" value="TreeGrafter"/>
</dbReference>
<dbReference type="Proteomes" id="UP000718281">
    <property type="component" value="Unassembled WGS sequence"/>
</dbReference>
<dbReference type="PANTHER" id="PTHR48078">
    <property type="entry name" value="THREONINE DEHYDRATASE, MITOCHONDRIAL-RELATED"/>
    <property type="match status" value="1"/>
</dbReference>
<keyword evidence="5" id="KW-0663">Pyridoxal phosphate</keyword>
<reference evidence="10 11" key="1">
    <citation type="submission" date="2020-10" db="EMBL/GenBank/DDBJ databases">
        <title>Connecting structure to function with the recovery of over 1000 high-quality activated sludge metagenome-assembled genomes encoding full-length rRNA genes using long-read sequencing.</title>
        <authorList>
            <person name="Singleton C.M."/>
            <person name="Petriglieri F."/>
            <person name="Kristensen J.M."/>
            <person name="Kirkegaard R.H."/>
            <person name="Michaelsen T.Y."/>
            <person name="Andersen M.H."/>
            <person name="Karst S.M."/>
            <person name="Dueholm M.S."/>
            <person name="Nielsen P.H."/>
            <person name="Albertsen M."/>
        </authorList>
    </citation>
    <scope>NUCLEOTIDE SEQUENCE [LARGE SCALE GENOMIC DNA]</scope>
    <source>
        <strain evidence="10">AalE_18-Q3-R2-46_BAT3C.188</strain>
    </source>
</reference>
<dbReference type="GO" id="GO:0003941">
    <property type="term" value="F:L-serine ammonia-lyase activity"/>
    <property type="evidence" value="ECO:0007669"/>
    <property type="project" value="TreeGrafter"/>
</dbReference>
<evidence type="ECO:0000313" key="11">
    <source>
        <dbReference type="Proteomes" id="UP000718281"/>
    </source>
</evidence>
<sequence>MPRRRVTRGNLPGRRHPLWAAADWTAGAPAIHTHRVTGPVSLTPPTFDDIQRAADAIHARLPVTPAWSYPALDALAGCEVVVKHENTQPTGAFKVRGGLALAATLTPAHLAAGLVTASTGNHAQSIAYAARLHGATATIVVPESAPEAKVAAVRLLGANVVVHGPTMTEAVAKAQELAGRDGMTYVDPGNTPAIVAGHATVYLELLTQRPDLEAIYVPIGSGSGAAGACIVRDRLAPDCRIVGVQSSAAPAAYLSWRAGQIETAPCLTRHSGLATGRGFELPQSVIGAGLADFIIVDDAEISDAARVLAHLAHTLAEGAGAAALAGLLKATSHPNRVAVICTGGNASADEIADLARG</sequence>
<dbReference type="EMBL" id="JADIXZ010000004">
    <property type="protein sequence ID" value="MBK6300575.1"/>
    <property type="molecule type" value="Genomic_DNA"/>
</dbReference>
<evidence type="ECO:0000256" key="8">
    <source>
        <dbReference type="ARBA" id="ARBA00031427"/>
    </source>
</evidence>
<dbReference type="PANTHER" id="PTHR48078:SF7">
    <property type="entry name" value="BLL6502 PROTEIN"/>
    <property type="match status" value="1"/>
</dbReference>
<evidence type="ECO:0000256" key="6">
    <source>
        <dbReference type="ARBA" id="ARBA00023239"/>
    </source>
</evidence>
<evidence type="ECO:0000256" key="4">
    <source>
        <dbReference type="ARBA" id="ARBA00012096"/>
    </source>
</evidence>
<dbReference type="SUPFAM" id="SSF53686">
    <property type="entry name" value="Tryptophan synthase beta subunit-like PLP-dependent enzymes"/>
    <property type="match status" value="1"/>
</dbReference>
<accession>A0A935CDL8</accession>
<evidence type="ECO:0000256" key="2">
    <source>
        <dbReference type="ARBA" id="ARBA00001933"/>
    </source>
</evidence>
<comment type="similarity">
    <text evidence="3">Belongs to the serine/threonine dehydratase family.</text>
</comment>
<comment type="catalytic activity">
    <reaction evidence="1">
        <text>L-threonine = 2-oxobutanoate + NH4(+)</text>
        <dbReference type="Rhea" id="RHEA:22108"/>
        <dbReference type="ChEBI" id="CHEBI:16763"/>
        <dbReference type="ChEBI" id="CHEBI:28938"/>
        <dbReference type="ChEBI" id="CHEBI:57926"/>
        <dbReference type="EC" id="4.3.1.19"/>
    </reaction>
</comment>
<proteinExistence type="inferred from homology"/>
<dbReference type="GO" id="GO:0006565">
    <property type="term" value="P:L-serine catabolic process"/>
    <property type="evidence" value="ECO:0007669"/>
    <property type="project" value="TreeGrafter"/>
</dbReference>